<accession>W7LNJ1</accession>
<evidence type="ECO:0000313" key="2">
    <source>
        <dbReference type="Proteomes" id="UP000009096"/>
    </source>
</evidence>
<dbReference type="Proteomes" id="UP000009096">
    <property type="component" value="Chromosome 5"/>
</dbReference>
<dbReference type="VEuPathDB" id="FungiDB:FVEG_15106"/>
<dbReference type="GeneID" id="30071982"/>
<dbReference type="EMBL" id="CM000582">
    <property type="protein sequence ID" value="EWG40076.1"/>
    <property type="molecule type" value="Genomic_DNA"/>
</dbReference>
<name>W7LNJ1_GIBM7</name>
<dbReference type="RefSeq" id="XP_018746267.1">
    <property type="nucleotide sequence ID" value="XM_018904198.1"/>
</dbReference>
<sequence>MEKLIDERIIEVRQSERTDDMGFSLIVRAGKQLKYHKEVFAVPLTRYVVMVIHHCATMKT</sequence>
<organism evidence="1 2">
    <name type="scientific">Gibberella moniliformis (strain M3125 / FGSC 7600)</name>
    <name type="common">Maize ear and stalk rot fungus</name>
    <name type="synonym">Fusarium verticillioides</name>
    <dbReference type="NCBI Taxonomy" id="334819"/>
    <lineage>
        <taxon>Eukaryota</taxon>
        <taxon>Fungi</taxon>
        <taxon>Dikarya</taxon>
        <taxon>Ascomycota</taxon>
        <taxon>Pezizomycotina</taxon>
        <taxon>Sordariomycetes</taxon>
        <taxon>Hypocreomycetidae</taxon>
        <taxon>Hypocreales</taxon>
        <taxon>Nectriaceae</taxon>
        <taxon>Fusarium</taxon>
        <taxon>Fusarium fujikuroi species complex</taxon>
    </lineage>
</organism>
<evidence type="ECO:0000313" key="1">
    <source>
        <dbReference type="EMBL" id="EWG40076.1"/>
    </source>
</evidence>
<dbReference type="EMBL" id="DS022244">
    <property type="protein sequence ID" value="EWG40076.1"/>
    <property type="molecule type" value="Genomic_DNA"/>
</dbReference>
<dbReference type="AlphaFoldDB" id="W7LNJ1"/>
<protein>
    <submittedName>
        <fullName evidence="1">Uncharacterized protein</fullName>
    </submittedName>
</protein>
<dbReference type="KEGG" id="fvr:FVEG_15106"/>
<gene>
    <name evidence="1" type="ORF">FVEG_15106</name>
</gene>
<keyword evidence="2" id="KW-1185">Reference proteome</keyword>
<proteinExistence type="predicted"/>
<reference evidence="1 2" key="1">
    <citation type="journal article" date="2010" name="Nature">
        <title>Comparative genomics reveals mobile pathogenicity chromosomes in Fusarium.</title>
        <authorList>
            <person name="Ma L.J."/>
            <person name="van der Does H.C."/>
            <person name="Borkovich K.A."/>
            <person name="Coleman J.J."/>
            <person name="Daboussi M.J."/>
            <person name="Di Pietro A."/>
            <person name="Dufresne M."/>
            <person name="Freitag M."/>
            <person name="Grabherr M."/>
            <person name="Henrissat B."/>
            <person name="Houterman P.M."/>
            <person name="Kang S."/>
            <person name="Shim W.B."/>
            <person name="Woloshuk C."/>
            <person name="Xie X."/>
            <person name="Xu J.R."/>
            <person name="Antoniw J."/>
            <person name="Baker S.E."/>
            <person name="Bluhm B.H."/>
            <person name="Breakspear A."/>
            <person name="Brown D.W."/>
            <person name="Butchko R.A."/>
            <person name="Chapman S."/>
            <person name="Coulson R."/>
            <person name="Coutinho P.M."/>
            <person name="Danchin E.G."/>
            <person name="Diener A."/>
            <person name="Gale L.R."/>
            <person name="Gardiner D.M."/>
            <person name="Goff S."/>
            <person name="Hammond-Kosack K.E."/>
            <person name="Hilburn K."/>
            <person name="Hua-Van A."/>
            <person name="Jonkers W."/>
            <person name="Kazan K."/>
            <person name="Kodira C.D."/>
            <person name="Koehrsen M."/>
            <person name="Kumar L."/>
            <person name="Lee Y.H."/>
            <person name="Li L."/>
            <person name="Manners J.M."/>
            <person name="Miranda-Saavedra D."/>
            <person name="Mukherjee M."/>
            <person name="Park G."/>
            <person name="Park J."/>
            <person name="Park S.Y."/>
            <person name="Proctor R.H."/>
            <person name="Regev A."/>
            <person name="Ruiz-Roldan M.C."/>
            <person name="Sain D."/>
            <person name="Sakthikumar S."/>
            <person name="Sykes S."/>
            <person name="Schwartz D.C."/>
            <person name="Turgeon B.G."/>
            <person name="Wapinski I."/>
            <person name="Yoder O."/>
            <person name="Young S."/>
            <person name="Zeng Q."/>
            <person name="Zhou S."/>
            <person name="Galagan J."/>
            <person name="Cuomo C.A."/>
            <person name="Kistler H.C."/>
            <person name="Rep M."/>
        </authorList>
    </citation>
    <scope>NUCLEOTIDE SEQUENCE [LARGE SCALE GENOMIC DNA]</scope>
    <source>
        <strain evidence="2">M3125 / FGSC 7600</strain>
    </source>
</reference>